<dbReference type="InterPro" id="IPR029056">
    <property type="entry name" value="Ribokinase-like"/>
</dbReference>
<evidence type="ECO:0000313" key="5">
    <source>
        <dbReference type="EMBL" id="MCS7483558.1"/>
    </source>
</evidence>
<proteinExistence type="inferred from homology"/>
<evidence type="ECO:0000259" key="4">
    <source>
        <dbReference type="Pfam" id="PF00294"/>
    </source>
</evidence>
<dbReference type="RefSeq" id="WP_259629015.1">
    <property type="nucleotide sequence ID" value="NZ_JANYMP010000034.1"/>
</dbReference>
<dbReference type="PROSITE" id="PS00584">
    <property type="entry name" value="PFKB_KINASES_2"/>
    <property type="match status" value="1"/>
</dbReference>
<evidence type="ECO:0000256" key="1">
    <source>
        <dbReference type="ARBA" id="ARBA00010688"/>
    </source>
</evidence>
<dbReference type="SUPFAM" id="SSF53613">
    <property type="entry name" value="Ribokinase-like"/>
    <property type="match status" value="1"/>
</dbReference>
<comment type="similarity">
    <text evidence="1">Belongs to the carbohydrate kinase PfkB family.</text>
</comment>
<reference evidence="5" key="1">
    <citation type="submission" date="2022-08" db="EMBL/GenBank/DDBJ databases">
        <authorList>
            <person name="Tistechok S."/>
            <person name="Samborskyy M."/>
            <person name="Roman I."/>
        </authorList>
    </citation>
    <scope>NUCLEOTIDE SEQUENCE</scope>
    <source>
        <strain evidence="5">DSM 103496</strain>
    </source>
</reference>
<organism evidence="5 6">
    <name type="scientific">Umezawaea endophytica</name>
    <dbReference type="NCBI Taxonomy" id="1654476"/>
    <lineage>
        <taxon>Bacteria</taxon>
        <taxon>Bacillati</taxon>
        <taxon>Actinomycetota</taxon>
        <taxon>Actinomycetes</taxon>
        <taxon>Pseudonocardiales</taxon>
        <taxon>Pseudonocardiaceae</taxon>
        <taxon>Umezawaea</taxon>
    </lineage>
</organism>
<dbReference type="GO" id="GO:0016301">
    <property type="term" value="F:kinase activity"/>
    <property type="evidence" value="ECO:0007669"/>
    <property type="project" value="UniProtKB-KW"/>
</dbReference>
<keyword evidence="2" id="KW-0808">Transferase</keyword>
<feature type="domain" description="Carbohydrate kinase PfkB" evidence="4">
    <location>
        <begin position="1"/>
        <end position="305"/>
    </location>
</feature>
<dbReference type="Pfam" id="PF00294">
    <property type="entry name" value="PfkB"/>
    <property type="match status" value="1"/>
</dbReference>
<protein>
    <submittedName>
        <fullName evidence="5">Sugar kinase</fullName>
    </submittedName>
</protein>
<dbReference type="AlphaFoldDB" id="A0A9X2VVF2"/>
<keyword evidence="6" id="KW-1185">Reference proteome</keyword>
<evidence type="ECO:0000256" key="2">
    <source>
        <dbReference type="ARBA" id="ARBA00022679"/>
    </source>
</evidence>
<dbReference type="PANTHER" id="PTHR43320">
    <property type="entry name" value="SUGAR KINASE"/>
    <property type="match status" value="1"/>
</dbReference>
<dbReference type="EMBL" id="JANYMP010000034">
    <property type="protein sequence ID" value="MCS7483558.1"/>
    <property type="molecule type" value="Genomic_DNA"/>
</dbReference>
<dbReference type="InterPro" id="IPR011611">
    <property type="entry name" value="PfkB_dom"/>
</dbReference>
<gene>
    <name evidence="5" type="ORF">NZH93_42530</name>
</gene>
<dbReference type="InterPro" id="IPR002173">
    <property type="entry name" value="Carboh/pur_kinase_PfkB_CS"/>
</dbReference>
<dbReference type="CDD" id="cd01166">
    <property type="entry name" value="KdgK"/>
    <property type="match status" value="1"/>
</dbReference>
<evidence type="ECO:0000313" key="6">
    <source>
        <dbReference type="Proteomes" id="UP001141259"/>
    </source>
</evidence>
<dbReference type="InterPro" id="IPR052700">
    <property type="entry name" value="Carb_kinase_PfkB-like"/>
</dbReference>
<comment type="caution">
    <text evidence="5">The sequence shown here is derived from an EMBL/GenBank/DDBJ whole genome shotgun (WGS) entry which is preliminary data.</text>
</comment>
<evidence type="ECO:0000256" key="3">
    <source>
        <dbReference type="ARBA" id="ARBA00022777"/>
    </source>
</evidence>
<keyword evidence="3 5" id="KW-0418">Kinase</keyword>
<sequence>MTGVVTLGETMALLALPEGRIGVGTPVVVGIGGAESNVAIALARLDVPCTWISRVGDDALGTLVGREIRAEGVAVRARRSTDAPTGMMVKEHLGGRPSRVRYYRSGSAASRMSPADVDEAVVAEADVLHVTGITAALGPGPRAALAKAVEVARANGTLVSFDVNHRSTLWGSDEAVPVLSGLIAAADLVFAGSDEAALVLGRPGPDPLTPESGAELAEALVGLGPATAVVKLGELGSVANRADESVFAPTEPVRVVDPVGAGDAFVGGYLAELLRGGSLARCLAAGNVLGGIVCTVPGDWEGLPTRAELAARGNPHEVVR</sequence>
<dbReference type="Gene3D" id="3.40.1190.20">
    <property type="match status" value="1"/>
</dbReference>
<name>A0A9X2VVF2_9PSEU</name>
<dbReference type="PANTHER" id="PTHR43320:SF2">
    <property type="entry name" value="2-DEHYDRO-3-DEOXYGLUCONOKINASE_2-DEHYDRO-3-DEOXYGALACTONOKINASE"/>
    <property type="match status" value="1"/>
</dbReference>
<accession>A0A9X2VVF2</accession>
<dbReference type="Proteomes" id="UP001141259">
    <property type="component" value="Unassembled WGS sequence"/>
</dbReference>